<dbReference type="InterPro" id="IPR000709">
    <property type="entry name" value="Leu_Ile_Val-bd"/>
</dbReference>
<dbReference type="Pfam" id="PF13458">
    <property type="entry name" value="Peripla_BP_6"/>
    <property type="match status" value="1"/>
</dbReference>
<feature type="signal peptide" evidence="5">
    <location>
        <begin position="1"/>
        <end position="23"/>
    </location>
</feature>
<dbReference type="OrthoDB" id="9783240at2"/>
<dbReference type="SUPFAM" id="SSF53822">
    <property type="entry name" value="Periplasmic binding protein-like I"/>
    <property type="match status" value="1"/>
</dbReference>
<evidence type="ECO:0000313" key="8">
    <source>
        <dbReference type="Proteomes" id="UP000294480"/>
    </source>
</evidence>
<comment type="similarity">
    <text evidence="1">Belongs to the leucine-binding protein family.</text>
</comment>
<reference evidence="7 8" key="1">
    <citation type="submission" date="2019-03" db="EMBL/GenBank/DDBJ databases">
        <title>Genomic Encyclopedia of Type Strains, Phase IV (KMG-IV): sequencing the most valuable type-strain genomes for metagenomic binning, comparative biology and taxonomic classification.</title>
        <authorList>
            <person name="Goeker M."/>
        </authorList>
    </citation>
    <scope>NUCLEOTIDE SEQUENCE [LARGE SCALE GENOMIC DNA]</scope>
    <source>
        <strain evidence="7 8">DSM 102852</strain>
    </source>
</reference>
<protein>
    <submittedName>
        <fullName evidence="7">Branched-chain amino acid transport system substrate-binding protein</fullName>
    </submittedName>
</protein>
<sequence>MLKNKLNTLFIALFISHTSYANAQSSVALNKSVIVKIGSAAPKSGEISHLGIDNENGVRLAIDEINARGDLKIGGNRIHLVMVGKDDAADPEHAVLIAQKLVDSGVVGVVGHLNSGVSIPANSVYAEAGIVQVSPSSTNPDYTLKSKKTVDGNVSAYRVVANDAQQAPALAKYLKSIGGKSVVILGDGTQYGEGFANGFEESAQQQGMNVIAQESVTDKTEDFRGLLTKIKAMNPDYIVWGGMDNQAALLAKQMKQLGMTTSLASGDGACTEKFIELAGKSSEGMICTYAGEPLMAFNERGLRFIQKYEKRFSGLRVQIYAPYAYDATYAIVQAMQLADSIDKKAILEAMPRVDFEGVTGRIRFDANGDTKNGGITINQVRNKKLDYVKSVYLNDD</sequence>
<gene>
    <name evidence="7" type="ORF">DFR44_1136</name>
</gene>
<evidence type="ECO:0000256" key="2">
    <source>
        <dbReference type="ARBA" id="ARBA00022448"/>
    </source>
</evidence>
<evidence type="ECO:0000256" key="4">
    <source>
        <dbReference type="ARBA" id="ARBA00022970"/>
    </source>
</evidence>
<dbReference type="PANTHER" id="PTHR47151:SF2">
    <property type="entry name" value="AMINO ACID BINDING PROTEIN"/>
    <property type="match status" value="1"/>
</dbReference>
<dbReference type="EMBL" id="SNZE01000013">
    <property type="protein sequence ID" value="TDR31055.1"/>
    <property type="molecule type" value="Genomic_DNA"/>
</dbReference>
<feature type="domain" description="Leucine-binding protein" evidence="6">
    <location>
        <begin position="35"/>
        <end position="381"/>
    </location>
</feature>
<keyword evidence="2" id="KW-0813">Transport</keyword>
<dbReference type="GO" id="GO:0006865">
    <property type="term" value="P:amino acid transport"/>
    <property type="evidence" value="ECO:0007669"/>
    <property type="project" value="UniProtKB-KW"/>
</dbReference>
<dbReference type="Gene3D" id="3.40.50.2300">
    <property type="match status" value="2"/>
</dbReference>
<name>A0A4R6Y657_9BURK</name>
<dbReference type="InterPro" id="IPR028081">
    <property type="entry name" value="Leu-bd"/>
</dbReference>
<keyword evidence="8" id="KW-1185">Reference proteome</keyword>
<keyword evidence="4" id="KW-0029">Amino-acid transport</keyword>
<keyword evidence="3 5" id="KW-0732">Signal</keyword>
<comment type="caution">
    <text evidence="7">The sequence shown here is derived from an EMBL/GenBank/DDBJ whole genome shotgun (WGS) entry which is preliminary data.</text>
</comment>
<accession>A0A4R6Y657</accession>
<dbReference type="RefSeq" id="WP_133620498.1">
    <property type="nucleotide sequence ID" value="NZ_SNZE01000013.1"/>
</dbReference>
<evidence type="ECO:0000259" key="6">
    <source>
        <dbReference type="Pfam" id="PF13458"/>
    </source>
</evidence>
<evidence type="ECO:0000313" key="7">
    <source>
        <dbReference type="EMBL" id="TDR31055.1"/>
    </source>
</evidence>
<evidence type="ECO:0000256" key="5">
    <source>
        <dbReference type="SAM" id="SignalP"/>
    </source>
</evidence>
<dbReference type="PRINTS" id="PR00337">
    <property type="entry name" value="LEUILEVALBP"/>
</dbReference>
<evidence type="ECO:0000256" key="3">
    <source>
        <dbReference type="ARBA" id="ARBA00022729"/>
    </source>
</evidence>
<dbReference type="PANTHER" id="PTHR47151">
    <property type="entry name" value="LEU/ILE/VAL-BINDING ABC TRANSPORTER SUBUNIT"/>
    <property type="match status" value="1"/>
</dbReference>
<proteinExistence type="inferred from homology"/>
<dbReference type="AlphaFoldDB" id="A0A4R6Y657"/>
<evidence type="ECO:0000256" key="1">
    <source>
        <dbReference type="ARBA" id="ARBA00010062"/>
    </source>
</evidence>
<dbReference type="InterPro" id="IPR028082">
    <property type="entry name" value="Peripla_BP_I"/>
</dbReference>
<organism evidence="7 8">
    <name type="scientific">Hydromonas duriensis</name>
    <dbReference type="NCBI Taxonomy" id="1527608"/>
    <lineage>
        <taxon>Bacteria</taxon>
        <taxon>Pseudomonadati</taxon>
        <taxon>Pseudomonadota</taxon>
        <taxon>Betaproteobacteria</taxon>
        <taxon>Burkholderiales</taxon>
        <taxon>Burkholderiaceae</taxon>
        <taxon>Hydromonas</taxon>
    </lineage>
</organism>
<dbReference type="CDD" id="cd06342">
    <property type="entry name" value="PBP1_ABC_LIVBP-like"/>
    <property type="match status" value="1"/>
</dbReference>
<feature type="chain" id="PRO_5020908105" evidence="5">
    <location>
        <begin position="24"/>
        <end position="396"/>
    </location>
</feature>
<dbReference type="Proteomes" id="UP000294480">
    <property type="component" value="Unassembled WGS sequence"/>
</dbReference>